<keyword evidence="9" id="KW-0812">Transmembrane</keyword>
<dbReference type="AlphaFoldDB" id="A0A1D1XH59"/>
<evidence type="ECO:0000256" key="2">
    <source>
        <dbReference type="ARBA" id="ARBA00022581"/>
    </source>
</evidence>
<keyword evidence="5" id="KW-0965">Cell junction</keyword>
<evidence type="ECO:0000259" key="10">
    <source>
        <dbReference type="PROSITE" id="PS51473"/>
    </source>
</evidence>
<comment type="similarity">
    <text evidence="8">Belongs to the cysteine-rich repeat secretory protein family. Plasmodesmata-located proteins (PDLD) subfamily.</text>
</comment>
<gene>
    <name evidence="11" type="primary">CRRSP12_0</name>
    <name evidence="11" type="ORF">g.40639</name>
</gene>
<proteinExistence type="inferred from homology"/>
<evidence type="ECO:0000256" key="1">
    <source>
        <dbReference type="ARBA" id="ARBA00004251"/>
    </source>
</evidence>
<dbReference type="PANTHER" id="PTHR32080">
    <property type="entry name" value="ANTIFUNGAL PROTEIN GINKBILOBIN-2-LIKE"/>
    <property type="match status" value="1"/>
</dbReference>
<evidence type="ECO:0000256" key="6">
    <source>
        <dbReference type="ARBA" id="ARBA00023157"/>
    </source>
</evidence>
<protein>
    <submittedName>
        <fullName evidence="11">Cysteine-rich repeat secretory protein 12</fullName>
    </submittedName>
</protein>
<organism evidence="11">
    <name type="scientific">Anthurium amnicola</name>
    <dbReference type="NCBI Taxonomy" id="1678845"/>
    <lineage>
        <taxon>Eukaryota</taxon>
        <taxon>Viridiplantae</taxon>
        <taxon>Streptophyta</taxon>
        <taxon>Embryophyta</taxon>
        <taxon>Tracheophyta</taxon>
        <taxon>Spermatophyta</taxon>
        <taxon>Magnoliopsida</taxon>
        <taxon>Liliopsida</taxon>
        <taxon>Araceae</taxon>
        <taxon>Pothoideae</taxon>
        <taxon>Potheae</taxon>
        <taxon>Anthurium</taxon>
    </lineage>
</organism>
<dbReference type="PROSITE" id="PS51473">
    <property type="entry name" value="GNK2"/>
    <property type="match status" value="1"/>
</dbReference>
<dbReference type="GO" id="GO:0005886">
    <property type="term" value="C:plasma membrane"/>
    <property type="evidence" value="ECO:0007669"/>
    <property type="project" value="UniProtKB-SubCell"/>
</dbReference>
<keyword evidence="9" id="KW-1133">Transmembrane helix</keyword>
<name>A0A1D1XH59_9ARAE</name>
<evidence type="ECO:0000256" key="3">
    <source>
        <dbReference type="ARBA" id="ARBA00022729"/>
    </source>
</evidence>
<keyword evidence="2" id="KW-0945">Host-virus interaction</keyword>
<evidence type="ECO:0000256" key="4">
    <source>
        <dbReference type="ARBA" id="ARBA00022737"/>
    </source>
</evidence>
<keyword evidence="9" id="KW-0472">Membrane</keyword>
<sequence>VGRAGYVEATAQCVGDLSPRECDDCAAEAANELRSTCGMAVSGEVYLGKCYAKYYASRGGYASHSDHDDASKTLAIIIGLMAGVVLVIVFLSFLRRAAGGDKGRLPNSSIVFPKFLLIYERIELR</sequence>
<keyword evidence="3" id="KW-0732">Signal</keyword>
<accession>A0A1D1XH59</accession>
<dbReference type="EMBL" id="GDJX01026199">
    <property type="protein sequence ID" value="JAT41737.1"/>
    <property type="molecule type" value="Transcribed_RNA"/>
</dbReference>
<dbReference type="InterPro" id="IPR051378">
    <property type="entry name" value="Cell2Cell_Antifungal"/>
</dbReference>
<dbReference type="Gene3D" id="3.30.430.20">
    <property type="entry name" value="Gnk2 domain, C-X8-C-X2-C motif"/>
    <property type="match status" value="1"/>
</dbReference>
<evidence type="ECO:0000313" key="11">
    <source>
        <dbReference type="EMBL" id="JAT41737.1"/>
    </source>
</evidence>
<evidence type="ECO:0000256" key="9">
    <source>
        <dbReference type="SAM" id="Phobius"/>
    </source>
</evidence>
<feature type="non-terminal residue" evidence="11">
    <location>
        <position position="1"/>
    </location>
</feature>
<dbReference type="InterPro" id="IPR002902">
    <property type="entry name" value="GNK2"/>
</dbReference>
<evidence type="ECO:0000256" key="7">
    <source>
        <dbReference type="ARBA" id="ARBA00024184"/>
    </source>
</evidence>
<reference evidence="11" key="1">
    <citation type="submission" date="2015-07" db="EMBL/GenBank/DDBJ databases">
        <title>Transcriptome Assembly of Anthurium amnicola.</title>
        <authorList>
            <person name="Suzuki J."/>
        </authorList>
    </citation>
    <scope>NUCLEOTIDE SEQUENCE</scope>
</reference>
<dbReference type="PANTHER" id="PTHR32080:SF3">
    <property type="entry name" value="PLASMODESMATA-LOCATED PROTEIN 7"/>
    <property type="match status" value="1"/>
</dbReference>
<evidence type="ECO:0000256" key="5">
    <source>
        <dbReference type="ARBA" id="ARBA00022949"/>
    </source>
</evidence>
<dbReference type="InterPro" id="IPR038408">
    <property type="entry name" value="GNK2_sf"/>
</dbReference>
<feature type="transmembrane region" description="Helical" evidence="9">
    <location>
        <begin position="74"/>
        <end position="94"/>
    </location>
</feature>
<comment type="subcellular location">
    <subcellularLocation>
        <location evidence="7">Cell junction</location>
        <location evidence="7">Plasmodesma</location>
    </subcellularLocation>
    <subcellularLocation>
        <location evidence="1">Cell membrane</location>
        <topology evidence="1">Single-pass type I membrane protein</topology>
    </subcellularLocation>
</comment>
<keyword evidence="4" id="KW-0677">Repeat</keyword>
<dbReference type="GO" id="GO:0009506">
    <property type="term" value="C:plasmodesma"/>
    <property type="evidence" value="ECO:0007669"/>
    <property type="project" value="UniProtKB-SubCell"/>
</dbReference>
<dbReference type="CDD" id="cd23509">
    <property type="entry name" value="Gnk2-like"/>
    <property type="match status" value="1"/>
</dbReference>
<feature type="domain" description="Gnk2-homologous" evidence="10">
    <location>
        <begin position="1"/>
        <end position="59"/>
    </location>
</feature>
<evidence type="ECO:0000256" key="8">
    <source>
        <dbReference type="ARBA" id="ARBA00038393"/>
    </source>
</evidence>
<keyword evidence="6" id="KW-1015">Disulfide bond</keyword>
<dbReference type="Pfam" id="PF01657">
    <property type="entry name" value="Stress-antifung"/>
    <property type="match status" value="1"/>
</dbReference>